<gene>
    <name evidence="7" type="ORF">COCON_G00032320</name>
</gene>
<dbReference type="GO" id="GO:0031431">
    <property type="term" value="C:Dbf4-dependent protein kinase complex"/>
    <property type="evidence" value="ECO:0007669"/>
    <property type="project" value="TreeGrafter"/>
</dbReference>
<dbReference type="SMART" id="SM00586">
    <property type="entry name" value="ZnF_DBF"/>
    <property type="match status" value="1"/>
</dbReference>
<keyword evidence="1" id="KW-0479">Metal-binding</keyword>
<feature type="domain" description="DBF4-type" evidence="6">
    <location>
        <begin position="272"/>
        <end position="321"/>
    </location>
</feature>
<reference evidence="7" key="1">
    <citation type="journal article" date="2023" name="Science">
        <title>Genome structures resolve the early diversification of teleost fishes.</title>
        <authorList>
            <person name="Parey E."/>
            <person name="Louis A."/>
            <person name="Montfort J."/>
            <person name="Bouchez O."/>
            <person name="Roques C."/>
            <person name="Iampietro C."/>
            <person name="Lluch J."/>
            <person name="Castinel A."/>
            <person name="Donnadieu C."/>
            <person name="Desvignes T."/>
            <person name="Floi Bucao C."/>
            <person name="Jouanno E."/>
            <person name="Wen M."/>
            <person name="Mejri S."/>
            <person name="Dirks R."/>
            <person name="Jansen H."/>
            <person name="Henkel C."/>
            <person name="Chen W.J."/>
            <person name="Zahm M."/>
            <person name="Cabau C."/>
            <person name="Klopp C."/>
            <person name="Thompson A.W."/>
            <person name="Robinson-Rechavi M."/>
            <person name="Braasch I."/>
            <person name="Lecointre G."/>
            <person name="Bobe J."/>
            <person name="Postlethwait J.H."/>
            <person name="Berthelot C."/>
            <person name="Roest Crollius H."/>
            <person name="Guiguen Y."/>
        </authorList>
    </citation>
    <scope>NUCLEOTIDE SEQUENCE</scope>
    <source>
        <strain evidence="7">Concon-B</strain>
    </source>
</reference>
<organism evidence="7 8">
    <name type="scientific">Conger conger</name>
    <name type="common">Conger eel</name>
    <name type="synonym">Muraena conger</name>
    <dbReference type="NCBI Taxonomy" id="82655"/>
    <lineage>
        <taxon>Eukaryota</taxon>
        <taxon>Metazoa</taxon>
        <taxon>Chordata</taxon>
        <taxon>Craniata</taxon>
        <taxon>Vertebrata</taxon>
        <taxon>Euteleostomi</taxon>
        <taxon>Actinopterygii</taxon>
        <taxon>Neopterygii</taxon>
        <taxon>Teleostei</taxon>
        <taxon>Anguilliformes</taxon>
        <taxon>Congridae</taxon>
        <taxon>Conger</taxon>
    </lineage>
</organism>
<dbReference type="PANTHER" id="PTHR15375">
    <property type="entry name" value="ACTIVATOR OF S-PHASE KINASE-RELATED"/>
    <property type="match status" value="1"/>
</dbReference>
<feature type="region of interest" description="Disordered" evidence="5">
    <location>
        <begin position="75"/>
        <end position="114"/>
    </location>
</feature>
<dbReference type="InterPro" id="IPR038545">
    <property type="entry name" value="Znf_DBF_sf"/>
</dbReference>
<sequence length="803" mass="86358">MQRWTWVQDLLGPQQLKGRSFYLDCVKSRHSSLLVEAIADLGGSVESFLNKDVNVVISGSQEAWLECQPSEVQRAAGGTKAMAPGSPVSAHHRQSEDSTGSQRPATPRPPVCGSRGRALLEKAISNNERCRGSSVLANARLWGVKIVHVADFLLYVERLKVATAQAKNKKAEKKVAELSGPKAVKAASLRSPHLKIEDSSRKYRPLHLQSTVFPTLDYRGRFSPFEPPAPPPPEPDKDHGTPRAKVRRTDPSTSQEKLPVHLPLTPSPRRARRKTVGFCECCQLAFKEQDEHLKSDQHRGFVQDLSHYSVVDQLVALMEPVFAHYPVESPATMRVPSPPRLPLDLSLELELDLQAHSETEKAIQALLSQGSPPRTCPHPAQDVPALPSSPEQAEEVPQPAPPATAPAFGPLPPARPEMGLDCWGGDGGRGSERGKRPGASTPPALCSRSPGPSETDRAGSGTFRRLLPSPGPNPRKRRRAASLSLRASKRRRTVLLPASDPTVTQSPRTPSLAPDPTHPPHKPPPLPVLPPVPAVCVSQSGAPRVAKRRREEETGSGTGPHVDGEAVPSHPLRRLDSSPHGRLSLIACGHGNSVTSLVSHEHHGTEPQPWGSPGVESPLDEDLLPSVIVPSQPPPPSLQECLRLSNPVTALSVCAQPPHVPRDFPPLPRPVGDPCHPPDSPDSDATLSQSFSSVFIDSGLLPDPSACSQSSSSSDWDCGLLSRLMPAVPPPARGEQCLLDLDLLQRPCAGMQDSSYESRLCSVLHPPTPPPSLCGEDTDPASFSRTADHCLETCVSQGLGVRV</sequence>
<dbReference type="GO" id="GO:1901987">
    <property type="term" value="P:regulation of cell cycle phase transition"/>
    <property type="evidence" value="ECO:0007669"/>
    <property type="project" value="TreeGrafter"/>
</dbReference>
<keyword evidence="8" id="KW-1185">Reference proteome</keyword>
<dbReference type="AlphaFoldDB" id="A0A9Q1I5H6"/>
<evidence type="ECO:0000256" key="1">
    <source>
        <dbReference type="ARBA" id="ARBA00022723"/>
    </source>
</evidence>
<keyword evidence="2 4" id="KW-0863">Zinc-finger</keyword>
<dbReference type="PROSITE" id="PS51265">
    <property type="entry name" value="ZF_DBF4"/>
    <property type="match status" value="1"/>
</dbReference>
<dbReference type="GO" id="GO:0010571">
    <property type="term" value="P:positive regulation of nuclear cell cycle DNA replication"/>
    <property type="evidence" value="ECO:0007669"/>
    <property type="project" value="TreeGrafter"/>
</dbReference>
<proteinExistence type="predicted"/>
<keyword evidence="3" id="KW-0862">Zinc</keyword>
<evidence type="ECO:0000256" key="2">
    <source>
        <dbReference type="ARBA" id="ARBA00022771"/>
    </source>
</evidence>
<dbReference type="FunFam" id="6.10.250.3410:FF:000001">
    <property type="entry name" value="Protein DBF4 homolog A"/>
    <property type="match status" value="1"/>
</dbReference>
<feature type="compositionally biased region" description="Low complexity" evidence="5">
    <location>
        <begin position="388"/>
        <end position="397"/>
    </location>
</feature>
<feature type="compositionally biased region" description="Pro residues" evidence="5">
    <location>
        <begin position="398"/>
        <end position="415"/>
    </location>
</feature>
<evidence type="ECO:0000256" key="3">
    <source>
        <dbReference type="ARBA" id="ARBA00022833"/>
    </source>
</evidence>
<evidence type="ECO:0000313" key="7">
    <source>
        <dbReference type="EMBL" id="KAJ8284382.1"/>
    </source>
</evidence>
<feature type="region of interest" description="Disordered" evidence="5">
    <location>
        <begin position="368"/>
        <end position="578"/>
    </location>
</feature>
<dbReference type="GO" id="GO:0008270">
    <property type="term" value="F:zinc ion binding"/>
    <property type="evidence" value="ECO:0007669"/>
    <property type="project" value="UniProtKB-KW"/>
</dbReference>
<evidence type="ECO:0000256" key="4">
    <source>
        <dbReference type="PROSITE-ProRule" id="PRU00600"/>
    </source>
</evidence>
<protein>
    <recommendedName>
        <fullName evidence="6">DBF4-type domain-containing protein</fullName>
    </recommendedName>
</protein>
<evidence type="ECO:0000313" key="8">
    <source>
        <dbReference type="Proteomes" id="UP001152803"/>
    </source>
</evidence>
<feature type="region of interest" description="Disordered" evidence="5">
    <location>
        <begin position="664"/>
        <end position="687"/>
    </location>
</feature>
<dbReference type="EMBL" id="JAFJMO010000002">
    <property type="protein sequence ID" value="KAJ8284382.1"/>
    <property type="molecule type" value="Genomic_DNA"/>
</dbReference>
<dbReference type="PANTHER" id="PTHR15375:SF24">
    <property type="entry name" value="PROTEIN DBF4 HOMOLOG B"/>
    <property type="match status" value="1"/>
</dbReference>
<dbReference type="Pfam" id="PF07535">
    <property type="entry name" value="zf-DBF"/>
    <property type="match status" value="1"/>
</dbReference>
<evidence type="ECO:0000256" key="5">
    <source>
        <dbReference type="SAM" id="MobiDB-lite"/>
    </source>
</evidence>
<comment type="caution">
    <text evidence="7">The sequence shown here is derived from an EMBL/GenBank/DDBJ whole genome shotgun (WGS) entry which is preliminary data.</text>
</comment>
<dbReference type="GO" id="GO:0043539">
    <property type="term" value="F:protein serine/threonine kinase activator activity"/>
    <property type="evidence" value="ECO:0007669"/>
    <property type="project" value="TreeGrafter"/>
</dbReference>
<dbReference type="GO" id="GO:0003676">
    <property type="term" value="F:nucleic acid binding"/>
    <property type="evidence" value="ECO:0007669"/>
    <property type="project" value="InterPro"/>
</dbReference>
<feature type="region of interest" description="Disordered" evidence="5">
    <location>
        <begin position="222"/>
        <end position="269"/>
    </location>
</feature>
<accession>A0A9Q1I5H6</accession>
<dbReference type="Gene3D" id="6.10.250.3410">
    <property type="entry name" value="DBF zinc finger"/>
    <property type="match status" value="1"/>
</dbReference>
<dbReference type="Proteomes" id="UP001152803">
    <property type="component" value="Unassembled WGS sequence"/>
</dbReference>
<dbReference type="OrthoDB" id="21380at2759"/>
<dbReference type="InterPro" id="IPR051590">
    <property type="entry name" value="Replication_Regulatory_Kinase"/>
</dbReference>
<dbReference type="InterPro" id="IPR006572">
    <property type="entry name" value="Znf_DBF"/>
</dbReference>
<feature type="compositionally biased region" description="Pro residues" evidence="5">
    <location>
        <begin position="522"/>
        <end position="533"/>
    </location>
</feature>
<name>A0A9Q1I5H6_CONCO</name>
<feature type="compositionally biased region" description="Pro residues" evidence="5">
    <location>
        <begin position="664"/>
        <end position="680"/>
    </location>
</feature>
<evidence type="ECO:0000259" key="6">
    <source>
        <dbReference type="PROSITE" id="PS51265"/>
    </source>
</evidence>